<dbReference type="InterPro" id="IPR054782">
    <property type="entry name" value="Cytochro_C551"/>
</dbReference>
<keyword evidence="2 6" id="KW-0349">Heme</keyword>
<dbReference type="InterPro" id="IPR009056">
    <property type="entry name" value="Cyt_c-like_dom"/>
</dbReference>
<evidence type="ECO:0000259" key="9">
    <source>
        <dbReference type="PROSITE" id="PS51007"/>
    </source>
</evidence>
<dbReference type="GO" id="GO:0009055">
    <property type="term" value="F:electron transfer activity"/>
    <property type="evidence" value="ECO:0007669"/>
    <property type="project" value="InterPro"/>
</dbReference>
<dbReference type="PANTHER" id="PTHR37823:SF2">
    <property type="entry name" value="CYTOCHROME C-550"/>
    <property type="match status" value="1"/>
</dbReference>
<dbReference type="GO" id="GO:0005506">
    <property type="term" value="F:iron ion binding"/>
    <property type="evidence" value="ECO:0007669"/>
    <property type="project" value="InterPro"/>
</dbReference>
<organism evidence="10">
    <name type="scientific">Ornithinibacillus sp. 4-3</name>
    <dbReference type="NCBI Taxonomy" id="3231488"/>
    <lineage>
        <taxon>Bacteria</taxon>
        <taxon>Bacillati</taxon>
        <taxon>Bacillota</taxon>
        <taxon>Bacilli</taxon>
        <taxon>Bacillales</taxon>
        <taxon>Bacillaceae</taxon>
        <taxon>Ornithinibacillus</taxon>
    </lineage>
</organism>
<dbReference type="InterPro" id="IPR051811">
    <property type="entry name" value="Cytochrome_c550/c551-like"/>
</dbReference>
<evidence type="ECO:0000256" key="7">
    <source>
        <dbReference type="PIRSR" id="PIRSR000025-2"/>
    </source>
</evidence>
<dbReference type="PROSITE" id="PS51257">
    <property type="entry name" value="PROKAR_LIPOPROTEIN"/>
    <property type="match status" value="1"/>
</dbReference>
<dbReference type="PROSITE" id="PS51007">
    <property type="entry name" value="CYTC"/>
    <property type="match status" value="1"/>
</dbReference>
<dbReference type="RefSeq" id="WP_368654423.1">
    <property type="nucleotide sequence ID" value="NZ_CP162599.1"/>
</dbReference>
<feature type="signal peptide" evidence="8">
    <location>
        <begin position="1"/>
        <end position="18"/>
    </location>
</feature>
<dbReference type="Gene3D" id="1.10.760.10">
    <property type="entry name" value="Cytochrome c-like domain"/>
    <property type="match status" value="1"/>
</dbReference>
<reference evidence="10" key="1">
    <citation type="submission" date="2024-07" db="EMBL/GenBank/DDBJ databases">
        <title>Halotolerant mesophilic bacterium Ornithinibacillus sp. 4-3, sp. nov., isolated from soil.</title>
        <authorList>
            <person name="Sidarenka A.V."/>
            <person name="Guliayeva D.E."/>
            <person name="Leanovich S.I."/>
            <person name="Hileuskaya K.S."/>
            <person name="Akhremchuk A.E."/>
            <person name="Sikolenko M.A."/>
            <person name="Valentovich L.N."/>
        </authorList>
    </citation>
    <scope>NUCLEOTIDE SEQUENCE</scope>
    <source>
        <strain evidence="10">4-3</strain>
    </source>
</reference>
<dbReference type="InterPro" id="IPR036909">
    <property type="entry name" value="Cyt_c-like_dom_sf"/>
</dbReference>
<keyword evidence="4" id="KW-0249">Electron transport</keyword>
<comment type="PTM">
    <text evidence="6">Binds 1 heme c group covalently per subunit.</text>
</comment>
<evidence type="ECO:0000256" key="2">
    <source>
        <dbReference type="ARBA" id="ARBA00022617"/>
    </source>
</evidence>
<protein>
    <submittedName>
        <fullName evidence="10">Cytochrome c551</fullName>
    </submittedName>
</protein>
<name>A0AB39HTG8_9BACI</name>
<evidence type="ECO:0000313" key="10">
    <source>
        <dbReference type="EMBL" id="XDK33745.1"/>
    </source>
</evidence>
<feature type="binding site" description="axial binding residue" evidence="7">
    <location>
        <position position="52"/>
    </location>
    <ligand>
        <name>heme c</name>
        <dbReference type="ChEBI" id="CHEBI:61717"/>
    </ligand>
    <ligandPart>
        <name>Fe</name>
        <dbReference type="ChEBI" id="CHEBI:18248"/>
    </ligandPart>
</feature>
<dbReference type="NCBIfam" id="NF045774">
    <property type="entry name" value="cytochro_C551"/>
    <property type="match status" value="1"/>
</dbReference>
<feature type="binding site" description="covalent" evidence="6">
    <location>
        <position position="51"/>
    </location>
    <ligand>
        <name>heme c</name>
        <dbReference type="ChEBI" id="CHEBI:61717"/>
    </ligand>
</feature>
<evidence type="ECO:0000256" key="8">
    <source>
        <dbReference type="SAM" id="SignalP"/>
    </source>
</evidence>
<feature type="binding site" description="covalent" evidence="6">
    <location>
        <position position="48"/>
    </location>
    <ligand>
        <name>heme c</name>
        <dbReference type="ChEBI" id="CHEBI:61717"/>
    </ligand>
</feature>
<evidence type="ECO:0000256" key="4">
    <source>
        <dbReference type="ARBA" id="ARBA00022982"/>
    </source>
</evidence>
<dbReference type="AlphaFoldDB" id="A0AB39HTG8"/>
<evidence type="ECO:0000256" key="3">
    <source>
        <dbReference type="ARBA" id="ARBA00022723"/>
    </source>
</evidence>
<accession>A0AB39HTG8</accession>
<feature type="domain" description="Cytochrome c" evidence="9">
    <location>
        <begin position="35"/>
        <end position="108"/>
    </location>
</feature>
<sequence length="108" mass="10857">MKKWLLMILVGTALVLGACGGGDDDQTSEGGSSNGDAADAEAIYKSNCTACHGADLSGGVGPSLETIGASLSADEIADIIENGTGNMGPQNVSADDREVLSEWLAAKK</sequence>
<keyword evidence="8" id="KW-0732">Signal</keyword>
<dbReference type="PIRSF" id="PIRSF000025">
    <property type="entry name" value="Cytc_Bsub_c550"/>
    <property type="match status" value="1"/>
</dbReference>
<keyword evidence="5 7" id="KW-0408">Iron</keyword>
<dbReference type="PANTHER" id="PTHR37823">
    <property type="entry name" value="CYTOCHROME C-553-LIKE"/>
    <property type="match status" value="1"/>
</dbReference>
<evidence type="ECO:0000256" key="5">
    <source>
        <dbReference type="ARBA" id="ARBA00023004"/>
    </source>
</evidence>
<feature type="binding site" description="axial binding residue" evidence="7">
    <location>
        <position position="87"/>
    </location>
    <ligand>
        <name>heme c</name>
        <dbReference type="ChEBI" id="CHEBI:61717"/>
    </ligand>
    <ligandPart>
        <name>Fe</name>
        <dbReference type="ChEBI" id="CHEBI:18248"/>
    </ligandPart>
</feature>
<dbReference type="EMBL" id="CP162599">
    <property type="protein sequence ID" value="XDK33745.1"/>
    <property type="molecule type" value="Genomic_DNA"/>
</dbReference>
<dbReference type="GO" id="GO:0020037">
    <property type="term" value="F:heme binding"/>
    <property type="evidence" value="ECO:0007669"/>
    <property type="project" value="InterPro"/>
</dbReference>
<dbReference type="GO" id="GO:0016020">
    <property type="term" value="C:membrane"/>
    <property type="evidence" value="ECO:0007669"/>
    <property type="project" value="InterPro"/>
</dbReference>
<gene>
    <name evidence="10" type="primary">cccB</name>
    <name evidence="10" type="ORF">AB4Y30_05165</name>
</gene>
<dbReference type="SUPFAM" id="SSF46626">
    <property type="entry name" value="Cytochrome c"/>
    <property type="match status" value="1"/>
</dbReference>
<evidence type="ECO:0000256" key="6">
    <source>
        <dbReference type="PIRSR" id="PIRSR000025-1"/>
    </source>
</evidence>
<keyword evidence="3 7" id="KW-0479">Metal-binding</keyword>
<feature type="chain" id="PRO_5044190030" evidence="8">
    <location>
        <begin position="19"/>
        <end position="108"/>
    </location>
</feature>
<keyword evidence="1" id="KW-0813">Transport</keyword>
<proteinExistence type="predicted"/>
<evidence type="ECO:0000256" key="1">
    <source>
        <dbReference type="ARBA" id="ARBA00022448"/>
    </source>
</evidence>
<dbReference type="InterPro" id="IPR012218">
    <property type="entry name" value="Cyt_c_BACSU-c550-type"/>
</dbReference>
<dbReference type="Pfam" id="PF13442">
    <property type="entry name" value="Cytochrome_CBB3"/>
    <property type="match status" value="1"/>
</dbReference>